<evidence type="ECO:0000313" key="5">
    <source>
        <dbReference type="EMBL" id="MDV6230082.1"/>
    </source>
</evidence>
<evidence type="ECO:0000259" key="4">
    <source>
        <dbReference type="Pfam" id="PF13439"/>
    </source>
</evidence>
<evidence type="ECO:0000256" key="1">
    <source>
        <dbReference type="ARBA" id="ARBA00022676"/>
    </source>
</evidence>
<evidence type="ECO:0000256" key="2">
    <source>
        <dbReference type="ARBA" id="ARBA00022679"/>
    </source>
</evidence>
<keyword evidence="6" id="KW-1185">Reference proteome</keyword>
<dbReference type="RefSeq" id="WP_317547648.1">
    <property type="nucleotide sequence ID" value="NZ_JAWLKE010000002.1"/>
</dbReference>
<dbReference type="InterPro" id="IPR001296">
    <property type="entry name" value="Glyco_trans_1"/>
</dbReference>
<keyword evidence="2 5" id="KW-0808">Transferase</keyword>
<feature type="domain" description="Glycosyl transferase family 1" evidence="3">
    <location>
        <begin position="225"/>
        <end position="355"/>
    </location>
</feature>
<sequence>MHVALVHEHVSPILGSTGAASEQPAAQLHELASSLARAGHQVDVYTRKHDPHLDDEIRTTAGYRVVNVDAGPARSTTGADPTRYTSAFTSAVRDHWSLCKPDVAHGHSWVSCLATGLAADAVGIPAVVSFHGLADIEDHGRVNSASPRAAMERTIARSADRIIASCAAEADMLTRMGVARAKVAIVPTGVDLDDFDPAGPAAPIGKAKYRVATVGSDAEVVTTIETVARIKDIELIVVDGDPPTSNTVKSLRKAAAAKDMSDRIIFTGPVRHRHMSAVLRSADMIVCLSPSESAGVVTLEAMACGLPVVAFDKGYAADLVVDGVTGRLIDPRNRRVLAREIDLLVRNESRRLELGVSGADRAQSRFSWNRIAEDTARIYESALEVHTRREPIGLSRSRTG</sequence>
<feature type="domain" description="Glycosyltransferase subfamily 4-like N-terminal" evidence="4">
    <location>
        <begin position="28"/>
        <end position="193"/>
    </location>
</feature>
<reference evidence="5 6" key="1">
    <citation type="submission" date="2023-10" db="EMBL/GenBank/DDBJ databases">
        <title>Development of a sustainable strategy for remediation of hydrocarbon-contaminated territories based on the waste exchange concept.</title>
        <authorList>
            <person name="Krivoruchko A."/>
        </authorList>
    </citation>
    <scope>NUCLEOTIDE SEQUENCE [LARGE SCALE GENOMIC DNA]</scope>
    <source>
        <strain evidence="5 6">IEGM 1322</strain>
    </source>
</reference>
<dbReference type="InterPro" id="IPR028098">
    <property type="entry name" value="Glyco_trans_4-like_N"/>
</dbReference>
<dbReference type="PANTHER" id="PTHR45947:SF3">
    <property type="entry name" value="SULFOQUINOVOSYL TRANSFERASE SQD2"/>
    <property type="match status" value="1"/>
</dbReference>
<dbReference type="InterPro" id="IPR050194">
    <property type="entry name" value="Glycosyltransferase_grp1"/>
</dbReference>
<proteinExistence type="predicted"/>
<protein>
    <submittedName>
        <fullName evidence="5">Glycosyltransferase</fullName>
        <ecNumber evidence="5">2.4.-.-</ecNumber>
    </submittedName>
</protein>
<name>A0ABU4AV21_9NOCA</name>
<evidence type="ECO:0000259" key="3">
    <source>
        <dbReference type="Pfam" id="PF00534"/>
    </source>
</evidence>
<dbReference type="EC" id="2.4.-.-" evidence="5"/>
<dbReference type="Gene3D" id="3.40.50.2000">
    <property type="entry name" value="Glycogen Phosphorylase B"/>
    <property type="match status" value="2"/>
</dbReference>
<dbReference type="Proteomes" id="UP001185899">
    <property type="component" value="Unassembled WGS sequence"/>
</dbReference>
<dbReference type="PANTHER" id="PTHR45947">
    <property type="entry name" value="SULFOQUINOVOSYL TRANSFERASE SQD2"/>
    <property type="match status" value="1"/>
</dbReference>
<organism evidence="5 6">
    <name type="scientific">Rhodococcus cercidiphylli</name>
    <dbReference type="NCBI Taxonomy" id="489916"/>
    <lineage>
        <taxon>Bacteria</taxon>
        <taxon>Bacillati</taxon>
        <taxon>Actinomycetota</taxon>
        <taxon>Actinomycetes</taxon>
        <taxon>Mycobacteriales</taxon>
        <taxon>Nocardiaceae</taxon>
        <taxon>Rhodococcus</taxon>
    </lineage>
</organism>
<dbReference type="Pfam" id="PF13439">
    <property type="entry name" value="Glyco_transf_4"/>
    <property type="match status" value="1"/>
</dbReference>
<dbReference type="Pfam" id="PF00534">
    <property type="entry name" value="Glycos_transf_1"/>
    <property type="match status" value="1"/>
</dbReference>
<evidence type="ECO:0000313" key="6">
    <source>
        <dbReference type="Proteomes" id="UP001185899"/>
    </source>
</evidence>
<accession>A0ABU4AV21</accession>
<dbReference type="SUPFAM" id="SSF53756">
    <property type="entry name" value="UDP-Glycosyltransferase/glycogen phosphorylase"/>
    <property type="match status" value="1"/>
</dbReference>
<dbReference type="GO" id="GO:0016757">
    <property type="term" value="F:glycosyltransferase activity"/>
    <property type="evidence" value="ECO:0007669"/>
    <property type="project" value="UniProtKB-KW"/>
</dbReference>
<keyword evidence="1 5" id="KW-0328">Glycosyltransferase</keyword>
<dbReference type="EMBL" id="JAWLKE010000002">
    <property type="protein sequence ID" value="MDV6230082.1"/>
    <property type="molecule type" value="Genomic_DNA"/>
</dbReference>
<gene>
    <name evidence="5" type="ORF">R3P95_05930</name>
</gene>
<comment type="caution">
    <text evidence="5">The sequence shown here is derived from an EMBL/GenBank/DDBJ whole genome shotgun (WGS) entry which is preliminary data.</text>
</comment>